<dbReference type="Pfam" id="PF05795">
    <property type="entry name" value="Plasmodium_Vir"/>
    <property type="match status" value="1"/>
</dbReference>
<dbReference type="OrthoDB" id="381307at2759"/>
<dbReference type="EMBL" id="LT594632">
    <property type="protein sequence ID" value="SCO93362.1"/>
    <property type="molecule type" value="Genomic_DNA"/>
</dbReference>
<name>A0A1D3SN90_PLAMA</name>
<dbReference type="GeneID" id="39870077"/>
<dbReference type="AlphaFoldDB" id="A0A1D3SN90"/>
<keyword evidence="1" id="KW-0812">Transmembrane</keyword>
<reference evidence="2 3" key="1">
    <citation type="submission" date="2016-06" db="EMBL/GenBank/DDBJ databases">
        <authorList>
            <consortium name="Pathogen Informatics"/>
        </authorList>
    </citation>
    <scope>NUCLEOTIDE SEQUENCE [LARGE SCALE GENOMIC DNA]</scope>
</reference>
<dbReference type="VEuPathDB" id="PlasmoDB:PmUG01_11061500"/>
<sequence>MNNGFYKLKDNTYNHLPSYKFYEQLNSDINEDDNESVYWDSVEPSFDKTLWARDVFLKLERNVLSVNRNRIEDVFSKKHCYDLNYWLYEQVYKNFDHNEKDENFYKTIDIFQDGWKRINNSEFPNEDNVCHPDHTLVDMEYLKDVKNLFDLIEDYVIIKAEVIRDTNNACYKYIEYLKQKVPLYYEWENVCTVEEDNICTRYIDDYTKYNPRNVLENLSVVGLSLASVFNDCYQNIITVFQESEKLPSRTELKQRNALGQIESTVVKVGRTLAEIGDDGMQSGDIFIGVNDFVYSLIYAVKRLNSYVFDHFTTMNILLLVILMALFIFCKFISGRSMSCNDSKKKK</sequence>
<evidence type="ECO:0000256" key="1">
    <source>
        <dbReference type="SAM" id="Phobius"/>
    </source>
</evidence>
<proteinExistence type="predicted"/>
<keyword evidence="1" id="KW-1133">Transmembrane helix</keyword>
<dbReference type="Proteomes" id="UP000219813">
    <property type="component" value="Chromosome 11"/>
</dbReference>
<evidence type="ECO:0000313" key="2">
    <source>
        <dbReference type="EMBL" id="SCO93362.1"/>
    </source>
</evidence>
<dbReference type="RefSeq" id="XP_028862799.1">
    <property type="nucleotide sequence ID" value="XM_029006295.1"/>
</dbReference>
<feature type="transmembrane region" description="Helical" evidence="1">
    <location>
        <begin position="311"/>
        <end position="333"/>
    </location>
</feature>
<evidence type="ECO:0000313" key="3">
    <source>
        <dbReference type="Proteomes" id="UP000219813"/>
    </source>
</evidence>
<dbReference type="OMA" id="WLYEQVY"/>
<gene>
    <name evidence="2" type="primary">PmUG01_11061500</name>
    <name evidence="2" type="ORF">PMUG01_11061500</name>
</gene>
<dbReference type="KEGG" id="pmal:PMUG01_11061500"/>
<dbReference type="InterPro" id="IPR008780">
    <property type="entry name" value="Plasmodium_Vir"/>
</dbReference>
<accession>A0A1D3SN90</accession>
<organism evidence="2 3">
    <name type="scientific">Plasmodium malariae</name>
    <dbReference type="NCBI Taxonomy" id="5858"/>
    <lineage>
        <taxon>Eukaryota</taxon>
        <taxon>Sar</taxon>
        <taxon>Alveolata</taxon>
        <taxon>Apicomplexa</taxon>
        <taxon>Aconoidasida</taxon>
        <taxon>Haemosporida</taxon>
        <taxon>Plasmodiidae</taxon>
        <taxon>Plasmodium</taxon>
        <taxon>Plasmodium (Plasmodium)</taxon>
    </lineage>
</organism>
<protein>
    <submittedName>
        <fullName evidence="2">PIR protein</fullName>
    </submittedName>
</protein>
<keyword evidence="3" id="KW-1185">Reference proteome</keyword>
<keyword evidence="1" id="KW-0472">Membrane</keyword>